<evidence type="ECO:0000256" key="1">
    <source>
        <dbReference type="ARBA" id="ARBA00022553"/>
    </source>
</evidence>
<dbReference type="GO" id="GO:0000976">
    <property type="term" value="F:transcription cis-regulatory region binding"/>
    <property type="evidence" value="ECO:0007669"/>
    <property type="project" value="TreeGrafter"/>
</dbReference>
<organism evidence="10 11">
    <name type="scientific">Ancrocorticia populi</name>
    <dbReference type="NCBI Taxonomy" id="2175228"/>
    <lineage>
        <taxon>Bacteria</taxon>
        <taxon>Bacillati</taxon>
        <taxon>Actinomycetota</taxon>
        <taxon>Actinomycetes</taxon>
        <taxon>Actinomycetales</taxon>
        <taxon>Actinomycetaceae</taxon>
        <taxon>Ancrocorticia</taxon>
    </lineage>
</organism>
<keyword evidence="11" id="KW-1185">Reference proteome</keyword>
<evidence type="ECO:0000256" key="2">
    <source>
        <dbReference type="ARBA" id="ARBA00023012"/>
    </source>
</evidence>
<name>A0A2V1K4U2_9ACTO</name>
<feature type="domain" description="OmpR/PhoB-type" evidence="9">
    <location>
        <begin position="130"/>
        <end position="230"/>
    </location>
</feature>
<evidence type="ECO:0000256" key="3">
    <source>
        <dbReference type="ARBA" id="ARBA00023015"/>
    </source>
</evidence>
<dbReference type="GO" id="GO:0006355">
    <property type="term" value="P:regulation of DNA-templated transcription"/>
    <property type="evidence" value="ECO:0007669"/>
    <property type="project" value="InterPro"/>
</dbReference>
<dbReference type="SMART" id="SM00448">
    <property type="entry name" value="REC"/>
    <property type="match status" value="1"/>
</dbReference>
<dbReference type="InterPro" id="IPR001789">
    <property type="entry name" value="Sig_transdc_resp-reg_receiver"/>
</dbReference>
<feature type="modified residue" description="4-aspartylphosphate" evidence="6">
    <location>
        <position position="53"/>
    </location>
</feature>
<dbReference type="RefSeq" id="WP_109093396.1">
    <property type="nucleotide sequence ID" value="NZ_QETB01000003.1"/>
</dbReference>
<dbReference type="PROSITE" id="PS50110">
    <property type="entry name" value="RESPONSE_REGULATORY"/>
    <property type="match status" value="1"/>
</dbReference>
<dbReference type="PANTHER" id="PTHR48111:SF40">
    <property type="entry name" value="PHOSPHATE REGULON TRANSCRIPTIONAL REGULATORY PROTEIN PHOB"/>
    <property type="match status" value="1"/>
</dbReference>
<dbReference type="InterPro" id="IPR036388">
    <property type="entry name" value="WH-like_DNA-bd_sf"/>
</dbReference>
<dbReference type="InterPro" id="IPR001867">
    <property type="entry name" value="OmpR/PhoB-type_DNA-bd"/>
</dbReference>
<evidence type="ECO:0000256" key="6">
    <source>
        <dbReference type="PROSITE-ProRule" id="PRU00169"/>
    </source>
</evidence>
<dbReference type="PROSITE" id="PS51755">
    <property type="entry name" value="OMPR_PHOB"/>
    <property type="match status" value="1"/>
</dbReference>
<evidence type="ECO:0000256" key="4">
    <source>
        <dbReference type="ARBA" id="ARBA00023125"/>
    </source>
</evidence>
<dbReference type="Gene3D" id="3.40.50.2300">
    <property type="match status" value="1"/>
</dbReference>
<dbReference type="PANTHER" id="PTHR48111">
    <property type="entry name" value="REGULATOR OF RPOS"/>
    <property type="match status" value="1"/>
</dbReference>
<dbReference type="Pfam" id="PF00486">
    <property type="entry name" value="Trans_reg_C"/>
    <property type="match status" value="1"/>
</dbReference>
<comment type="caution">
    <text evidence="10">The sequence shown here is derived from an EMBL/GenBank/DDBJ whole genome shotgun (WGS) entry which is preliminary data.</text>
</comment>
<feature type="domain" description="Response regulatory" evidence="8">
    <location>
        <begin position="4"/>
        <end position="118"/>
    </location>
</feature>
<dbReference type="FunFam" id="3.40.50.2300:FF:000001">
    <property type="entry name" value="DNA-binding response regulator PhoB"/>
    <property type="match status" value="1"/>
</dbReference>
<dbReference type="GO" id="GO:0000156">
    <property type="term" value="F:phosphorelay response regulator activity"/>
    <property type="evidence" value="ECO:0007669"/>
    <property type="project" value="TreeGrafter"/>
</dbReference>
<dbReference type="Proteomes" id="UP000245283">
    <property type="component" value="Unassembled WGS sequence"/>
</dbReference>
<dbReference type="CDD" id="cd17574">
    <property type="entry name" value="REC_OmpR"/>
    <property type="match status" value="1"/>
</dbReference>
<keyword evidence="2" id="KW-0902">Two-component regulatory system</keyword>
<dbReference type="GO" id="GO:0005829">
    <property type="term" value="C:cytosol"/>
    <property type="evidence" value="ECO:0007669"/>
    <property type="project" value="TreeGrafter"/>
</dbReference>
<evidence type="ECO:0000256" key="5">
    <source>
        <dbReference type="ARBA" id="ARBA00023163"/>
    </source>
</evidence>
<keyword evidence="3" id="KW-0805">Transcription regulation</keyword>
<dbReference type="InterPro" id="IPR016032">
    <property type="entry name" value="Sig_transdc_resp-reg_C-effctor"/>
</dbReference>
<dbReference type="Pfam" id="PF00072">
    <property type="entry name" value="Response_reg"/>
    <property type="match status" value="1"/>
</dbReference>
<dbReference type="InterPro" id="IPR011006">
    <property type="entry name" value="CheY-like_superfamily"/>
</dbReference>
<evidence type="ECO:0000259" key="9">
    <source>
        <dbReference type="PROSITE" id="PS51755"/>
    </source>
</evidence>
<accession>A0A2V1K4U2</accession>
<dbReference type="InterPro" id="IPR039420">
    <property type="entry name" value="WalR-like"/>
</dbReference>
<dbReference type="SUPFAM" id="SSF52172">
    <property type="entry name" value="CheY-like"/>
    <property type="match status" value="1"/>
</dbReference>
<dbReference type="AlphaFoldDB" id="A0A2V1K4U2"/>
<evidence type="ECO:0000313" key="11">
    <source>
        <dbReference type="Proteomes" id="UP000245283"/>
    </source>
</evidence>
<keyword evidence="1 6" id="KW-0597">Phosphoprotein</keyword>
<evidence type="ECO:0000313" key="10">
    <source>
        <dbReference type="EMBL" id="PWF26324.1"/>
    </source>
</evidence>
<dbReference type="EMBL" id="QETB01000003">
    <property type="protein sequence ID" value="PWF26324.1"/>
    <property type="molecule type" value="Genomic_DNA"/>
</dbReference>
<gene>
    <name evidence="10" type="ORF">DD236_05520</name>
</gene>
<proteinExistence type="predicted"/>
<reference evidence="11" key="1">
    <citation type="submission" date="2018-05" db="EMBL/GenBank/DDBJ databases">
        <authorList>
            <person name="Li Y."/>
        </authorList>
    </citation>
    <scope>NUCLEOTIDE SEQUENCE [LARGE SCALE GENOMIC DNA]</scope>
    <source>
        <strain evidence="11">sk1b4</strain>
    </source>
</reference>
<dbReference type="Gene3D" id="6.10.250.690">
    <property type="match status" value="1"/>
</dbReference>
<feature type="DNA-binding region" description="OmpR/PhoB-type" evidence="7">
    <location>
        <begin position="130"/>
        <end position="230"/>
    </location>
</feature>
<dbReference type="GO" id="GO:0032993">
    <property type="term" value="C:protein-DNA complex"/>
    <property type="evidence" value="ECO:0007669"/>
    <property type="project" value="TreeGrafter"/>
</dbReference>
<protein>
    <submittedName>
        <fullName evidence="10">DNA-binding response regulator</fullName>
    </submittedName>
</protein>
<dbReference type="SUPFAM" id="SSF46894">
    <property type="entry name" value="C-terminal effector domain of the bipartite response regulators"/>
    <property type="match status" value="1"/>
</dbReference>
<keyword evidence="4 7" id="KW-0238">DNA-binding</keyword>
<dbReference type="CDD" id="cd00383">
    <property type="entry name" value="trans_reg_C"/>
    <property type="match status" value="1"/>
</dbReference>
<dbReference type="Gene3D" id="1.10.10.10">
    <property type="entry name" value="Winged helix-like DNA-binding domain superfamily/Winged helix DNA-binding domain"/>
    <property type="match status" value="1"/>
</dbReference>
<keyword evidence="5" id="KW-0804">Transcription</keyword>
<evidence type="ECO:0000256" key="7">
    <source>
        <dbReference type="PROSITE-ProRule" id="PRU01091"/>
    </source>
</evidence>
<sequence>MKPVVLVVDDEAQMVSIVTFAFESLGYSALPATNGRQAWQILEEKAVDIVILDIMLPDMTGFELTERIRAAGNNVPIILLTALVNENDRIRGLEAGADDYVGKPFSPRELSLRAEAIMRRTRGASTHEAENTVESGPLRVDLRGERAWWAGKRIDLSSTEFRVLAVLAEHEGETVGPRQLLNEAWATSTTVGGREMIKTAIYRLRKHLEQAGADPSLVSSVRGKGYRLLIV</sequence>
<evidence type="ECO:0000259" key="8">
    <source>
        <dbReference type="PROSITE" id="PS50110"/>
    </source>
</evidence>
<dbReference type="SMART" id="SM00862">
    <property type="entry name" value="Trans_reg_C"/>
    <property type="match status" value="1"/>
</dbReference>
<dbReference type="OrthoDB" id="4481605at2"/>